<comment type="caution">
    <text evidence="2">The sequence shown here is derived from an EMBL/GenBank/DDBJ whole genome shotgun (WGS) entry which is preliminary data.</text>
</comment>
<dbReference type="RefSeq" id="WP_005268422.1">
    <property type="nucleotide sequence ID" value="NZ_ANPE02000100.1"/>
</dbReference>
<organism evidence="2 3">
    <name type="scientific">Arthrobacter crystallopoietes BAB-32</name>
    <dbReference type="NCBI Taxonomy" id="1246476"/>
    <lineage>
        <taxon>Bacteria</taxon>
        <taxon>Bacillati</taxon>
        <taxon>Actinomycetota</taxon>
        <taxon>Actinomycetes</taxon>
        <taxon>Micrococcales</taxon>
        <taxon>Micrococcaceae</taxon>
        <taxon>Crystallibacter</taxon>
    </lineage>
</organism>
<name>N1V0K2_9MICC</name>
<dbReference type="Proteomes" id="UP000010729">
    <property type="component" value="Unassembled WGS sequence"/>
</dbReference>
<keyword evidence="3" id="KW-1185">Reference proteome</keyword>
<evidence type="ECO:0000313" key="2">
    <source>
        <dbReference type="EMBL" id="EMY34815.1"/>
    </source>
</evidence>
<reference evidence="2 3" key="1">
    <citation type="journal article" date="2013" name="Genome Announc.">
        <title>Draft Genome Sequence of Arthrobacter crystallopoietes Strain BAB-32, Revealing Genes for Bioremediation.</title>
        <authorList>
            <person name="Joshi M.N."/>
            <person name="Pandit A.S."/>
            <person name="Sharma A."/>
            <person name="Pandya R.V."/>
            <person name="Desai S.M."/>
            <person name="Saxena A.K."/>
            <person name="Bagatharia S.B."/>
        </authorList>
    </citation>
    <scope>NUCLEOTIDE SEQUENCE [LARGE SCALE GENOMIC DNA]</scope>
    <source>
        <strain evidence="2 3">BAB-32</strain>
    </source>
</reference>
<evidence type="ECO:0000313" key="3">
    <source>
        <dbReference type="Proteomes" id="UP000010729"/>
    </source>
</evidence>
<dbReference type="EMBL" id="ANPE02000100">
    <property type="protein sequence ID" value="EMY34815.1"/>
    <property type="molecule type" value="Genomic_DNA"/>
</dbReference>
<accession>N1V0K2</accession>
<feature type="compositionally biased region" description="Basic and acidic residues" evidence="1">
    <location>
        <begin position="71"/>
        <end position="84"/>
    </location>
</feature>
<proteinExistence type="predicted"/>
<evidence type="ECO:0000256" key="1">
    <source>
        <dbReference type="SAM" id="MobiDB-lite"/>
    </source>
</evidence>
<dbReference type="AlphaFoldDB" id="N1V0K2"/>
<gene>
    <name evidence="2" type="ORF">D477_007856</name>
</gene>
<sequence>MSTEANGPRSHADAKTEPEGSIPNTEDGVGLGAGAADSTFEPEETPEAAPEHAGAGTGPEAPEPDEAAGPAEEKDRQTRDDRGLTTDTTPSD</sequence>
<dbReference type="OrthoDB" id="9977329at2"/>
<feature type="compositionally biased region" description="Low complexity" evidence="1">
    <location>
        <begin position="47"/>
        <end position="60"/>
    </location>
</feature>
<protein>
    <submittedName>
        <fullName evidence="2">Uncharacterized protein</fullName>
    </submittedName>
</protein>
<feature type="region of interest" description="Disordered" evidence="1">
    <location>
        <begin position="1"/>
        <end position="92"/>
    </location>
</feature>